<accession>A0A7M1BA31</accession>
<feature type="region of interest" description="Disordered" evidence="1">
    <location>
        <begin position="34"/>
        <end position="54"/>
    </location>
</feature>
<feature type="chain" id="PRO_5032705804" description="Low-complexity protein" evidence="2">
    <location>
        <begin position="27"/>
        <end position="90"/>
    </location>
</feature>
<organism evidence="3 4">
    <name type="scientific">Sulfurimonas paralvinellae</name>
    <dbReference type="NCBI Taxonomy" id="317658"/>
    <lineage>
        <taxon>Bacteria</taxon>
        <taxon>Pseudomonadati</taxon>
        <taxon>Campylobacterota</taxon>
        <taxon>Epsilonproteobacteria</taxon>
        <taxon>Campylobacterales</taxon>
        <taxon>Sulfurimonadaceae</taxon>
        <taxon>Sulfurimonas</taxon>
    </lineage>
</organism>
<evidence type="ECO:0000256" key="2">
    <source>
        <dbReference type="SAM" id="SignalP"/>
    </source>
</evidence>
<feature type="signal peptide" evidence="2">
    <location>
        <begin position="1"/>
        <end position="26"/>
    </location>
</feature>
<gene>
    <name evidence="3" type="ORF">FM071_09905</name>
</gene>
<name>A0A7M1BA31_9BACT</name>
<dbReference type="RefSeq" id="WP_193110844.1">
    <property type="nucleotide sequence ID" value="NZ_CP041406.1"/>
</dbReference>
<keyword evidence="4" id="KW-1185">Reference proteome</keyword>
<dbReference type="KEGG" id="spal:FM071_09905"/>
<reference evidence="3 4" key="1">
    <citation type="submission" date="2019-07" db="EMBL/GenBank/DDBJ databases">
        <title>Sulfurimonas paralvinellae sp. nov., a novel mesophilic, hydrogen- and sulfur-oxidizing chemolithoautotroph within the Epsilonproteo- bacteria isolated from a deep-sea hydrothermal vent polychaete nest, reclassification of Thiomicrospira denitrificans as Sulfurimonas denitrificans comb. nov. and emended description of the genus Sulfurimonas.</title>
        <authorList>
            <person name="Wang S."/>
            <person name="Jiang L."/>
            <person name="Shao Z."/>
        </authorList>
    </citation>
    <scope>NUCLEOTIDE SEQUENCE [LARGE SCALE GENOMIC DNA]</scope>
    <source>
        <strain evidence="3 4">GO25</strain>
    </source>
</reference>
<dbReference type="Proteomes" id="UP000593580">
    <property type="component" value="Chromosome"/>
</dbReference>
<protein>
    <recommendedName>
        <fullName evidence="5">Low-complexity protein</fullName>
    </recommendedName>
</protein>
<evidence type="ECO:0000313" key="4">
    <source>
        <dbReference type="Proteomes" id="UP000593580"/>
    </source>
</evidence>
<evidence type="ECO:0008006" key="5">
    <source>
        <dbReference type="Google" id="ProtNLM"/>
    </source>
</evidence>
<dbReference type="EMBL" id="CP041406">
    <property type="protein sequence ID" value="QOP46587.1"/>
    <property type="molecule type" value="Genomic_DNA"/>
</dbReference>
<evidence type="ECO:0000313" key="3">
    <source>
        <dbReference type="EMBL" id="QOP46587.1"/>
    </source>
</evidence>
<dbReference type="AlphaFoldDB" id="A0A7M1BA31"/>
<proteinExistence type="predicted"/>
<sequence length="90" mass="8892">MKKLNITATLLGAALFMALGATSASAAMKCGAGKCGSSMEKPAKKADGSGKCGAKMKAEKKGKCGAGKCGDAKKEKKKAKCGTGKCGGKM</sequence>
<keyword evidence="2" id="KW-0732">Signal</keyword>
<evidence type="ECO:0000256" key="1">
    <source>
        <dbReference type="SAM" id="MobiDB-lite"/>
    </source>
</evidence>